<dbReference type="Proteomes" id="UP001237784">
    <property type="component" value="Unassembled WGS sequence"/>
</dbReference>
<dbReference type="InterPro" id="IPR052935">
    <property type="entry name" value="Mg2+_PAP"/>
</dbReference>
<feature type="domain" description="Phosphatidate phosphatase APP1 catalytic" evidence="2">
    <location>
        <begin position="218"/>
        <end position="368"/>
    </location>
</feature>
<dbReference type="PANTHER" id="PTHR28208:SF3">
    <property type="entry name" value="PHOSPHATIDATE PHOSPHATASE APP1"/>
    <property type="match status" value="1"/>
</dbReference>
<proteinExistence type="predicted"/>
<dbReference type="Pfam" id="PF09949">
    <property type="entry name" value="APP1_cat"/>
    <property type="match status" value="1"/>
</dbReference>
<organism evidence="4 5">
    <name type="scientific">Gardnerella vaginalis</name>
    <dbReference type="NCBI Taxonomy" id="2702"/>
    <lineage>
        <taxon>Bacteria</taxon>
        <taxon>Bacillati</taxon>
        <taxon>Actinomycetota</taxon>
        <taxon>Actinomycetes</taxon>
        <taxon>Bifidobacteriales</taxon>
        <taxon>Bifidobacteriaceae</taxon>
        <taxon>Gardnerella</taxon>
    </lineage>
</organism>
<evidence type="ECO:0000259" key="2">
    <source>
        <dbReference type="Pfam" id="PF09949"/>
    </source>
</evidence>
<dbReference type="EMBL" id="JASOGJ010000001">
    <property type="protein sequence ID" value="MDK6694990.1"/>
    <property type="molecule type" value="Genomic_DNA"/>
</dbReference>
<feature type="region of interest" description="Disordered" evidence="1">
    <location>
        <begin position="1"/>
        <end position="24"/>
    </location>
</feature>
<evidence type="ECO:0000313" key="4">
    <source>
        <dbReference type="EMBL" id="MDK7063735.1"/>
    </source>
</evidence>
<dbReference type="PANTHER" id="PTHR28208">
    <property type="entry name" value="PHOSPHATIDATE PHOSPHATASE APP1"/>
    <property type="match status" value="1"/>
</dbReference>
<evidence type="ECO:0000313" key="6">
    <source>
        <dbReference type="Proteomes" id="UP001240561"/>
    </source>
</evidence>
<dbReference type="RefSeq" id="WP_004116977.1">
    <property type="nucleotide sequence ID" value="NZ_CP033836.1"/>
</dbReference>
<dbReference type="InterPro" id="IPR019236">
    <property type="entry name" value="APP1_cat"/>
</dbReference>
<gene>
    <name evidence="3" type="ORF">QP177_00130</name>
    <name evidence="4" type="ORF">QP372_04305</name>
</gene>
<dbReference type="Proteomes" id="UP001240561">
    <property type="component" value="Unassembled WGS sequence"/>
</dbReference>
<dbReference type="EMBL" id="JASOME010000003">
    <property type="protein sequence ID" value="MDK7063735.1"/>
    <property type="molecule type" value="Genomic_DNA"/>
</dbReference>
<feature type="compositionally biased region" description="Basic and acidic residues" evidence="1">
    <location>
        <begin position="1"/>
        <end position="20"/>
    </location>
</feature>
<sequence>MAKLDDNNAAKGGEQAKQECDSPAVARRISSTPIQVRVTATLFDAPSDEERIDKKPPFIRLVRKLVTSSVGFWMRVSGKIMRRLGWFPSVEPYIGYGTDNYARLICRTVLAPKAGHHSVLKRGIYAMLVVPAVRIRVSLSIDGVPVESAQVGDSSVYDKPDASFNSGAEYCVSDCSGYLDLITERSLNVGEHKVSYKVDNREPVDASMFVISEKSTLGIISDVDDTIMVTQAPSPLRAAYNLLIMNPEHRHAVKGMNHFFNKIRDFVPNAPFFYLSTSPWNVEASIRHFILREGFPSGPLLLRDLDPRPKTFVPTGPQHKLEFAQQLMDDFPGMRFVLIGDDGQKDPATYASIIKKFPNRVLAVGIRQLKVNSTMTDFRRAMSKDFGVTLASSRIASVGDGNFVNAKGAAGTFEGVPFFAAPDGESLKDIMIPFIMDAV</sequence>
<protein>
    <submittedName>
        <fullName evidence="4">DUF2183 domain-containing protein</fullName>
    </submittedName>
</protein>
<evidence type="ECO:0000313" key="3">
    <source>
        <dbReference type="EMBL" id="MDK6694990.1"/>
    </source>
</evidence>
<name>A0AAP8P3R5_GARVA</name>
<dbReference type="GO" id="GO:0008195">
    <property type="term" value="F:phosphatidate phosphatase activity"/>
    <property type="evidence" value="ECO:0007669"/>
    <property type="project" value="InterPro"/>
</dbReference>
<evidence type="ECO:0000313" key="5">
    <source>
        <dbReference type="Proteomes" id="UP001237784"/>
    </source>
</evidence>
<evidence type="ECO:0000256" key="1">
    <source>
        <dbReference type="SAM" id="MobiDB-lite"/>
    </source>
</evidence>
<comment type="caution">
    <text evidence="4">The sequence shown here is derived from an EMBL/GenBank/DDBJ whole genome shotgun (WGS) entry which is preliminary data.</text>
</comment>
<dbReference type="AlphaFoldDB" id="A0AAP8P3R5"/>
<reference evidence="4 6" key="1">
    <citation type="submission" date="2023-05" db="EMBL/GenBank/DDBJ databases">
        <title>Cataloging the Phylogenetic Diversity of Human Bladder Bacteria.</title>
        <authorList>
            <person name="Du J."/>
        </authorList>
    </citation>
    <scope>NUCLEOTIDE SEQUENCE</scope>
    <source>
        <strain evidence="4">UMB6789</strain>
        <strain evidence="3 6">UMB9230</strain>
    </source>
</reference>
<accession>A0AAP8P3R5</accession>